<feature type="compositionally biased region" description="Polar residues" evidence="1">
    <location>
        <begin position="457"/>
        <end position="466"/>
    </location>
</feature>
<dbReference type="GO" id="GO:0017075">
    <property type="term" value="F:syntaxin-1 binding"/>
    <property type="evidence" value="ECO:0007669"/>
    <property type="project" value="TreeGrafter"/>
</dbReference>
<feature type="region of interest" description="Disordered" evidence="1">
    <location>
        <begin position="1406"/>
        <end position="1432"/>
    </location>
</feature>
<dbReference type="OMA" id="NINSMIM"/>
<dbReference type="InterPro" id="IPR027080">
    <property type="entry name" value="Unc-13"/>
</dbReference>
<protein>
    <submittedName>
        <fullName evidence="3">CSON003122 protein</fullName>
    </submittedName>
</protein>
<accession>A0A336KAX6</accession>
<reference evidence="3" key="1">
    <citation type="submission" date="2018-04" db="EMBL/GenBank/DDBJ databases">
        <authorList>
            <person name="Go L.Y."/>
            <person name="Mitchell J.A."/>
        </authorList>
    </citation>
    <scope>NUCLEOTIDE SEQUENCE</scope>
    <source>
        <tissue evidence="3">Whole organism</tissue>
    </source>
</reference>
<feature type="compositionally biased region" description="Polar residues" evidence="1">
    <location>
        <begin position="432"/>
        <end position="449"/>
    </location>
</feature>
<evidence type="ECO:0000256" key="1">
    <source>
        <dbReference type="SAM" id="MobiDB-lite"/>
    </source>
</evidence>
<dbReference type="SUPFAM" id="SSF49562">
    <property type="entry name" value="C2 domain (Calcium/lipid-binding domain, CaLB)"/>
    <property type="match status" value="1"/>
</dbReference>
<dbReference type="GO" id="GO:0098831">
    <property type="term" value="C:presynaptic active zone cytoplasmic component"/>
    <property type="evidence" value="ECO:0007669"/>
    <property type="project" value="TreeGrafter"/>
</dbReference>
<dbReference type="GO" id="GO:0016081">
    <property type="term" value="P:synaptic vesicle docking"/>
    <property type="evidence" value="ECO:0007669"/>
    <property type="project" value="TreeGrafter"/>
</dbReference>
<feature type="region of interest" description="Disordered" evidence="1">
    <location>
        <begin position="407"/>
        <end position="472"/>
    </location>
</feature>
<organism evidence="3">
    <name type="scientific">Culicoides sonorensis</name>
    <name type="common">Biting midge</name>
    <dbReference type="NCBI Taxonomy" id="179676"/>
    <lineage>
        <taxon>Eukaryota</taxon>
        <taxon>Metazoa</taxon>
        <taxon>Ecdysozoa</taxon>
        <taxon>Arthropoda</taxon>
        <taxon>Hexapoda</taxon>
        <taxon>Insecta</taxon>
        <taxon>Pterygota</taxon>
        <taxon>Neoptera</taxon>
        <taxon>Endopterygota</taxon>
        <taxon>Diptera</taxon>
        <taxon>Nematocera</taxon>
        <taxon>Chironomoidea</taxon>
        <taxon>Ceratopogonidae</taxon>
        <taxon>Ceratopogoninae</taxon>
        <taxon>Culicoides</taxon>
        <taxon>Monoculicoides</taxon>
    </lineage>
</organism>
<dbReference type="Gene3D" id="2.60.40.150">
    <property type="entry name" value="C2 domain"/>
    <property type="match status" value="1"/>
</dbReference>
<dbReference type="GO" id="GO:0019992">
    <property type="term" value="F:diacylglycerol binding"/>
    <property type="evidence" value="ECO:0007669"/>
    <property type="project" value="InterPro"/>
</dbReference>
<dbReference type="EMBL" id="UFQS01000154">
    <property type="protein sequence ID" value="SSX00585.1"/>
    <property type="molecule type" value="Genomic_DNA"/>
</dbReference>
<dbReference type="EMBL" id="UFQT01000154">
    <property type="protein sequence ID" value="SSX20965.1"/>
    <property type="molecule type" value="Genomic_DNA"/>
</dbReference>
<dbReference type="GO" id="GO:0030672">
    <property type="term" value="C:synaptic vesicle membrane"/>
    <property type="evidence" value="ECO:0007669"/>
    <property type="project" value="TreeGrafter"/>
</dbReference>
<dbReference type="GO" id="GO:0099525">
    <property type="term" value="P:presynaptic dense core vesicle exocytosis"/>
    <property type="evidence" value="ECO:0007669"/>
    <property type="project" value="TreeGrafter"/>
</dbReference>
<dbReference type="Pfam" id="PF00168">
    <property type="entry name" value="C2"/>
    <property type="match status" value="1"/>
</dbReference>
<evidence type="ECO:0000313" key="4">
    <source>
        <dbReference type="EMBL" id="SSX20965.1"/>
    </source>
</evidence>
<dbReference type="GO" id="GO:0042734">
    <property type="term" value="C:presynaptic membrane"/>
    <property type="evidence" value="ECO:0007669"/>
    <property type="project" value="TreeGrafter"/>
</dbReference>
<proteinExistence type="predicted"/>
<feature type="compositionally biased region" description="Polar residues" evidence="1">
    <location>
        <begin position="1322"/>
        <end position="1332"/>
    </location>
</feature>
<dbReference type="InterPro" id="IPR000008">
    <property type="entry name" value="C2_dom"/>
</dbReference>
<dbReference type="GO" id="GO:0035249">
    <property type="term" value="P:synaptic transmission, glutamatergic"/>
    <property type="evidence" value="ECO:0007669"/>
    <property type="project" value="TreeGrafter"/>
</dbReference>
<dbReference type="GO" id="GO:0043195">
    <property type="term" value="C:terminal bouton"/>
    <property type="evidence" value="ECO:0007669"/>
    <property type="project" value="TreeGrafter"/>
</dbReference>
<dbReference type="GO" id="GO:0061789">
    <property type="term" value="P:dense core granule priming"/>
    <property type="evidence" value="ECO:0007669"/>
    <property type="project" value="TreeGrafter"/>
</dbReference>
<dbReference type="GO" id="GO:0016082">
    <property type="term" value="P:synaptic vesicle priming"/>
    <property type="evidence" value="ECO:0007669"/>
    <property type="project" value="TreeGrafter"/>
</dbReference>
<dbReference type="InterPro" id="IPR035892">
    <property type="entry name" value="C2_domain_sf"/>
</dbReference>
<dbReference type="GO" id="GO:0031594">
    <property type="term" value="C:neuromuscular junction"/>
    <property type="evidence" value="ECO:0007669"/>
    <property type="project" value="TreeGrafter"/>
</dbReference>
<dbReference type="SMART" id="SM00239">
    <property type="entry name" value="C2"/>
    <property type="match status" value="1"/>
</dbReference>
<dbReference type="PANTHER" id="PTHR10480:SF12">
    <property type="entry name" value="UNC-13, ISOFORM E"/>
    <property type="match status" value="1"/>
</dbReference>
<evidence type="ECO:0000259" key="2">
    <source>
        <dbReference type="PROSITE" id="PS50004"/>
    </source>
</evidence>
<reference evidence="4" key="2">
    <citation type="submission" date="2018-07" db="EMBL/GenBank/DDBJ databases">
        <authorList>
            <person name="Quirk P.G."/>
            <person name="Krulwich T.A."/>
        </authorList>
    </citation>
    <scope>NUCLEOTIDE SEQUENCE</scope>
</reference>
<feature type="region of interest" description="Disordered" evidence="1">
    <location>
        <begin position="1278"/>
        <end position="1332"/>
    </location>
</feature>
<feature type="compositionally biased region" description="Basic and acidic residues" evidence="1">
    <location>
        <begin position="1406"/>
        <end position="1417"/>
    </location>
</feature>
<dbReference type="PROSITE" id="PS50004">
    <property type="entry name" value="C2"/>
    <property type="match status" value="1"/>
</dbReference>
<feature type="region of interest" description="Disordered" evidence="1">
    <location>
        <begin position="1350"/>
        <end position="1375"/>
    </location>
</feature>
<dbReference type="PANTHER" id="PTHR10480">
    <property type="entry name" value="PROTEIN UNC-13 HOMOLOG"/>
    <property type="match status" value="1"/>
</dbReference>
<feature type="domain" description="C2" evidence="2">
    <location>
        <begin position="1"/>
        <end position="95"/>
    </location>
</feature>
<feature type="region of interest" description="Disordered" evidence="1">
    <location>
        <begin position="148"/>
        <end position="172"/>
    </location>
</feature>
<evidence type="ECO:0000313" key="3">
    <source>
        <dbReference type="EMBL" id="SSX00585.1"/>
    </source>
</evidence>
<dbReference type="GO" id="GO:0005516">
    <property type="term" value="F:calmodulin binding"/>
    <property type="evidence" value="ECO:0007669"/>
    <property type="project" value="TreeGrafter"/>
</dbReference>
<name>A0A336KAX6_CULSO</name>
<sequence>MLIKRASYVGDQASQLNTYVTLKLQNVKSTTVTVKGAEPCWEQDFVFETTSGDTGLVVEVFSKEMLILNHAIGHKYIPLNTIPYGYPNEVTSQWYTLDKELITQNGAVVGSKDPTGHMIMLDCRFELPYDGDLSVNHIVTSLLSSSSSNNAQQSVSAPTTTNTTTISNNSYNNKIIPYHSANNDDDDYDHYYHQNKKYLPLKANKLSYFEEEDPNCDVNSSEFNNYSVPGQKGRMNNIASTTSSVTGQGMYNQYTSNNYMQQNVGVGGATQYQQYNNQYNNQNITTRQDNSYDYSGYYNDGSGYNNDSCYNNQLVPDMNSCYPDDTLADYEQDDDLYYNSRPMKSGTSWSNRRLQSKRSLERQDTLYGDDMYNGIDSTAPYSDVYNNHYQNDDSFDQFDTTNDYISEDRQWDSGGGRHTSYGVRLPEPPTVRGSTSVSEGLYYNSNNRGASLPVTPQKRQTTTGYTASGLPSRVLPQPAAAVTKSPKMLPQIPVNNVNSSSVVNHFTSSTYNYNEDYNYAYEGTEAINDNFYDSYGNSTSRKSRSAALPVLPQGTLPIASSLTPGVTDSTNLYNNISSNFNVYNALTTPTATSLYQKTDYSYDNNLITTSTYLMNDNYNNTSTYGSNITTTQASVHQQPTTHDDHSKIDNFLGKFSLAASALKSTVEKNLPHPTLHSTSIITPVTTTTTIGITSSLSFNTSYGLTSNSIFSSNTGNLTSVPTTTAYNNQNSKLPPIPTITNSIYGMDSNLLSSNATTTTTTSNVNNINSMIMETRSTNENDDSMFSRFNSYESESVPYSTSNDLSMYGHNTYDNGSDMYGAETDLGYDYSSGMNNHNDIIGVTVPVTTTASDLDGFGDSFYNKNQFSSTITTTTHNRLGISDDYNTGTTTTSASIVVPSKTLPPIPDNSSIYDTQNSNLYDYQTSDNGYMNSIITTTTSITTTTTVGTHSYGTHDYDGTLIDTTSSHLNDYLYGDDLYNNQNLPASTTATTTTGLTTNHMTDSAYTSDYYDNCQYDYEYTENEENYLASGDIIEKGKQQANSSNLYANNNNINNNYSSILTSTSTIPTTSLNSASYTTTTPGVTSYQQQQQPVRPTLEQAKQQEPNKTASILGQSKSLFGGLGNMIGVGVTSLISKSAELTKTTGISNSGATPAAAATTPSGFGSAFGISNQFNSTTTTTTTSSTLYASQITTTTTTSLTTTTNPYSYTDTMNTINTSSATTTLDPMINSSDYSNTLYHNTDTMANGMMYDSMHNNMLDSAHPEILEPYREDFEDEFHNHQHPNDMMDGNQLGDEYMNGYYDENQRSLPQQDSFDDLEYDTKTNNKNSRMLQKQETILSEAPEYIEDHELDNHHHSEPPSSTTNKHHLQQQESLLPGEEPEHFQDMYHQDDHNQHKDIHESGIEMIHEEPPPRKDSIDPIPTVLKEKPKPKPTAKERWHWAYNKIIMQLNVSTIVFYFI</sequence>
<gene>
    <name evidence="3" type="primary">CSON003122</name>
</gene>
<dbReference type="VEuPathDB" id="VectorBase:CSON003122"/>